<sequence>MQFFYPSDKERFSCSESVSFYRRNDGKWHEISNKTYQLTGEASDGAIGAFGKETVIEAENITINSILSANSHALKSPWTTGVKVPEGGGVTLTHSTLKGLSIGTDVDDDGAFEM</sequence>
<protein>
    <submittedName>
        <fullName evidence="1">Uncharacterized protein</fullName>
    </submittedName>
</protein>
<dbReference type="OrthoDB" id="9931988at2"/>
<dbReference type="Proteomes" id="UP000274201">
    <property type="component" value="Chromosome"/>
</dbReference>
<evidence type="ECO:0000313" key="2">
    <source>
        <dbReference type="Proteomes" id="UP000274201"/>
    </source>
</evidence>
<gene>
    <name evidence="1" type="ORF">NCTC12905_01538</name>
</gene>
<name>A0A448V802_BARVI</name>
<organism evidence="1 2">
    <name type="scientific">Bartonella vinsonii</name>
    <name type="common">Rochalimaea vinsonii</name>
    <dbReference type="NCBI Taxonomy" id="33047"/>
    <lineage>
        <taxon>Bacteria</taxon>
        <taxon>Pseudomonadati</taxon>
        <taxon>Pseudomonadota</taxon>
        <taxon>Alphaproteobacteria</taxon>
        <taxon>Hyphomicrobiales</taxon>
        <taxon>Bartonellaceae</taxon>
        <taxon>Bartonella</taxon>
    </lineage>
</organism>
<accession>A0A448V802</accession>
<dbReference type="AlphaFoldDB" id="A0A448V802"/>
<dbReference type="RefSeq" id="WP_126603770.1">
    <property type="nucleotide sequence ID" value="NZ_LR134529.1"/>
</dbReference>
<dbReference type="EMBL" id="LR134529">
    <property type="protein sequence ID" value="VEJ45860.1"/>
    <property type="molecule type" value="Genomic_DNA"/>
</dbReference>
<proteinExistence type="predicted"/>
<evidence type="ECO:0000313" key="1">
    <source>
        <dbReference type="EMBL" id="VEJ45860.1"/>
    </source>
</evidence>
<reference evidence="1 2" key="1">
    <citation type="submission" date="2018-12" db="EMBL/GenBank/DDBJ databases">
        <authorList>
            <consortium name="Pathogen Informatics"/>
        </authorList>
    </citation>
    <scope>NUCLEOTIDE SEQUENCE [LARGE SCALE GENOMIC DNA]</scope>
    <source>
        <strain evidence="1 2">NCTC12905</strain>
    </source>
</reference>